<sequence>MNGYCTSNYIVMNSTNEAFRFYMDKDKKIKYEFYDSNQFLTDEYLVSDDKIISFSVDIDSNDRIHLIYLNNEGKINYYLYSSNKWAKKTLTQLDIKSNYYNYLTLKLNKESVHIFFSFSNLVNKKVWTIQHLIGTKGNWEKINAISFTSSKMMPLYSFDFDRFDNIHMLYTSNLEGSQAIQYVYFNSSSKKWCQVPQLIAKTELINTNPQILVDLKDNIHALWLVHDGNLFKAKYKHYSGLGINKNTWREETLYELYSDSLHPVIFQYKDSLNILSIFKNEITCLTSNDYGFHWSQNDTYYINKESKICSAKYIISSTSDRNMQKFNHVYLLLDSIPCLLKSGPIKHLQDYSSQNYDYNLNSNISNKDIIDEEDSIEQKSFQNENEEKAVDQTSKFIDIKHEIESVYQLISTVSNEIIELKKMMTLLTSQFETIEDTLQIFNESIDLNNQCFLDIDKKLYDLTIKRSKRGFWSRLFNRY</sequence>
<evidence type="ECO:0000313" key="2">
    <source>
        <dbReference type="Proteomes" id="UP000198625"/>
    </source>
</evidence>
<proteinExistence type="predicted"/>
<gene>
    <name evidence="1" type="ORF">SAMN05660462_00100</name>
</gene>
<name>A0A1H3K1K1_9FIRM</name>
<dbReference type="EMBL" id="FNQE01000001">
    <property type="protein sequence ID" value="SDY46031.1"/>
    <property type="molecule type" value="Genomic_DNA"/>
</dbReference>
<evidence type="ECO:0000313" key="1">
    <source>
        <dbReference type="EMBL" id="SDY46031.1"/>
    </source>
</evidence>
<dbReference type="Proteomes" id="UP000198625">
    <property type="component" value="Unassembled WGS sequence"/>
</dbReference>
<dbReference type="OrthoDB" id="1707719at2"/>
<dbReference type="RefSeq" id="WP_091725730.1">
    <property type="nucleotide sequence ID" value="NZ_FNQE01000001.1"/>
</dbReference>
<keyword evidence="2" id="KW-1185">Reference proteome</keyword>
<accession>A0A1H3K1K1</accession>
<dbReference type="Gene3D" id="2.120.10.70">
    <property type="entry name" value="Fucose-specific lectin"/>
    <property type="match status" value="1"/>
</dbReference>
<dbReference type="STRING" id="415015.SAMN05660462_00100"/>
<dbReference type="SUPFAM" id="SSF89372">
    <property type="entry name" value="Fucose-specific lectin"/>
    <property type="match status" value="1"/>
</dbReference>
<reference evidence="1 2" key="1">
    <citation type="submission" date="2016-10" db="EMBL/GenBank/DDBJ databases">
        <authorList>
            <person name="de Groot N.N."/>
        </authorList>
    </citation>
    <scope>NUCLEOTIDE SEQUENCE [LARGE SCALE GENOMIC DNA]</scope>
    <source>
        <strain evidence="1 2">DSM 21650</strain>
    </source>
</reference>
<dbReference type="AlphaFoldDB" id="A0A1H3K1K1"/>
<protein>
    <submittedName>
        <fullName evidence="1">Uncharacterized protein</fullName>
    </submittedName>
</protein>
<organism evidence="1 2">
    <name type="scientific">Proteiniborus ethanoligenes</name>
    <dbReference type="NCBI Taxonomy" id="415015"/>
    <lineage>
        <taxon>Bacteria</taxon>
        <taxon>Bacillati</taxon>
        <taxon>Bacillota</taxon>
        <taxon>Clostridia</taxon>
        <taxon>Eubacteriales</taxon>
        <taxon>Proteiniborus</taxon>
    </lineage>
</organism>